<evidence type="ECO:0000313" key="8">
    <source>
        <dbReference type="Proteomes" id="UP000887566"/>
    </source>
</evidence>
<dbReference type="Gene3D" id="3.20.20.140">
    <property type="entry name" value="Metal-dependent hydrolases"/>
    <property type="match status" value="1"/>
</dbReference>
<keyword evidence="5" id="KW-0378">Hydrolase</keyword>
<name>A0A914XGR6_9BILA</name>
<sequence length="170" mass="18907">MDFPKVELHVHLAGASRYETLIELALKKGIDVKGATNAKELASILQTTKPATLSKVLEAFHIFIPCVIGDAEALERVAYELCEDQAKNGVIYFEARYSPYLKTFDEDVEHAKMWKKHGFLAEHQKITPAEVVEAVTRGLTRGEADFGVKARSILSCICGHPDWNHGTVQL</sequence>
<dbReference type="PANTHER" id="PTHR11409">
    <property type="entry name" value="ADENOSINE DEAMINASE"/>
    <property type="match status" value="1"/>
</dbReference>
<protein>
    <recommendedName>
        <fullName evidence="3">adenosine deaminase</fullName>
        <ecNumber evidence="3">3.5.4.4</ecNumber>
    </recommendedName>
</protein>
<dbReference type="InterPro" id="IPR001365">
    <property type="entry name" value="A_deaminase_dom"/>
</dbReference>
<dbReference type="GO" id="GO:0043103">
    <property type="term" value="P:hypoxanthine salvage"/>
    <property type="evidence" value="ECO:0007669"/>
    <property type="project" value="TreeGrafter"/>
</dbReference>
<dbReference type="AlphaFoldDB" id="A0A914XGR6"/>
<dbReference type="WBParaSite" id="PSAMB.scaffold8235size6469.g31136.t1">
    <property type="protein sequence ID" value="PSAMB.scaffold8235size6469.g31136.t1"/>
    <property type="gene ID" value="PSAMB.scaffold8235size6469.g31136"/>
</dbReference>
<comment type="cofactor">
    <cofactor evidence="1">
        <name>Zn(2+)</name>
        <dbReference type="ChEBI" id="CHEBI:29105"/>
    </cofactor>
</comment>
<evidence type="ECO:0000313" key="9">
    <source>
        <dbReference type="WBParaSite" id="PSAMB.scaffold8235size6469.g31136.t1"/>
    </source>
</evidence>
<dbReference type="GO" id="GO:0006154">
    <property type="term" value="P:adenosine catabolic process"/>
    <property type="evidence" value="ECO:0007669"/>
    <property type="project" value="TreeGrafter"/>
</dbReference>
<dbReference type="Pfam" id="PF00962">
    <property type="entry name" value="A_deaminase"/>
    <property type="match status" value="1"/>
</dbReference>
<dbReference type="GO" id="GO:0060169">
    <property type="term" value="P:negative regulation of adenosine receptor signaling pathway"/>
    <property type="evidence" value="ECO:0007669"/>
    <property type="project" value="TreeGrafter"/>
</dbReference>
<dbReference type="GO" id="GO:0009897">
    <property type="term" value="C:external side of plasma membrane"/>
    <property type="evidence" value="ECO:0007669"/>
    <property type="project" value="TreeGrafter"/>
</dbReference>
<dbReference type="InterPro" id="IPR032466">
    <property type="entry name" value="Metal_Hydrolase"/>
</dbReference>
<dbReference type="GO" id="GO:0046103">
    <property type="term" value="P:inosine biosynthetic process"/>
    <property type="evidence" value="ECO:0007669"/>
    <property type="project" value="TreeGrafter"/>
</dbReference>
<evidence type="ECO:0000256" key="6">
    <source>
        <dbReference type="ARBA" id="ARBA00022833"/>
    </source>
</evidence>
<evidence type="ECO:0000256" key="5">
    <source>
        <dbReference type="ARBA" id="ARBA00022801"/>
    </source>
</evidence>
<keyword evidence="4" id="KW-0479">Metal-binding</keyword>
<evidence type="ECO:0000256" key="4">
    <source>
        <dbReference type="ARBA" id="ARBA00022723"/>
    </source>
</evidence>
<dbReference type="Proteomes" id="UP000887566">
    <property type="component" value="Unplaced"/>
</dbReference>
<dbReference type="GO" id="GO:0005829">
    <property type="term" value="C:cytosol"/>
    <property type="evidence" value="ECO:0007669"/>
    <property type="project" value="TreeGrafter"/>
</dbReference>
<reference evidence="9" key="1">
    <citation type="submission" date="2022-11" db="UniProtKB">
        <authorList>
            <consortium name="WormBaseParasite"/>
        </authorList>
    </citation>
    <scope>IDENTIFICATION</scope>
</reference>
<comment type="similarity">
    <text evidence="2">Belongs to the metallo-dependent hydrolases superfamily. Adenosine and AMP deaminases family.</text>
</comment>
<organism evidence="8 9">
    <name type="scientific">Plectus sambesii</name>
    <dbReference type="NCBI Taxonomy" id="2011161"/>
    <lineage>
        <taxon>Eukaryota</taxon>
        <taxon>Metazoa</taxon>
        <taxon>Ecdysozoa</taxon>
        <taxon>Nematoda</taxon>
        <taxon>Chromadorea</taxon>
        <taxon>Plectida</taxon>
        <taxon>Plectina</taxon>
        <taxon>Plectoidea</taxon>
        <taxon>Plectidae</taxon>
        <taxon>Plectus</taxon>
    </lineage>
</organism>
<feature type="domain" description="Adenosine deaminase" evidence="7">
    <location>
        <begin position="4"/>
        <end position="166"/>
    </location>
</feature>
<dbReference type="SUPFAM" id="SSF51556">
    <property type="entry name" value="Metallo-dependent hydrolases"/>
    <property type="match status" value="1"/>
</dbReference>
<keyword evidence="8" id="KW-1185">Reference proteome</keyword>
<evidence type="ECO:0000256" key="3">
    <source>
        <dbReference type="ARBA" id="ARBA00012784"/>
    </source>
</evidence>
<dbReference type="GO" id="GO:0046872">
    <property type="term" value="F:metal ion binding"/>
    <property type="evidence" value="ECO:0007669"/>
    <property type="project" value="UniProtKB-KW"/>
</dbReference>
<dbReference type="PANTHER" id="PTHR11409:SF43">
    <property type="entry name" value="ADENOSINE DEAMINASE"/>
    <property type="match status" value="1"/>
</dbReference>
<evidence type="ECO:0000256" key="1">
    <source>
        <dbReference type="ARBA" id="ARBA00001947"/>
    </source>
</evidence>
<dbReference type="EC" id="3.5.4.4" evidence="3"/>
<keyword evidence="6" id="KW-0862">Zinc</keyword>
<dbReference type="InterPro" id="IPR006330">
    <property type="entry name" value="Ado/ade_deaminase"/>
</dbReference>
<dbReference type="GO" id="GO:0004000">
    <property type="term" value="F:adenosine deaminase activity"/>
    <property type="evidence" value="ECO:0007669"/>
    <property type="project" value="TreeGrafter"/>
</dbReference>
<proteinExistence type="inferred from homology"/>
<evidence type="ECO:0000259" key="7">
    <source>
        <dbReference type="Pfam" id="PF00962"/>
    </source>
</evidence>
<accession>A0A914XGR6</accession>
<evidence type="ECO:0000256" key="2">
    <source>
        <dbReference type="ARBA" id="ARBA00006676"/>
    </source>
</evidence>